<dbReference type="SUPFAM" id="SSF51604">
    <property type="entry name" value="Enolase C-terminal domain-like"/>
    <property type="match status" value="1"/>
</dbReference>
<dbReference type="EMBL" id="BATA01000107">
    <property type="protein sequence ID" value="GAD53817.1"/>
    <property type="molecule type" value="Genomic_DNA"/>
</dbReference>
<comment type="caution">
    <text evidence="2">The sequence shown here is derived from an EMBL/GenBank/DDBJ whole genome shotgun (WGS) entry which is preliminary data.</text>
</comment>
<dbReference type="OrthoDB" id="155947at2157"/>
<gene>
    <name evidence="2" type="ORF">MBEHAL_2577</name>
</gene>
<evidence type="ECO:0000313" key="2">
    <source>
        <dbReference type="EMBL" id="GAD53817.1"/>
    </source>
</evidence>
<dbReference type="Gene3D" id="3.30.390.10">
    <property type="entry name" value="Enolase-like, N-terminal domain"/>
    <property type="match status" value="1"/>
</dbReference>
<name>U2YYG0_9EURY</name>
<keyword evidence="3" id="KW-1185">Reference proteome</keyword>
<protein>
    <recommendedName>
        <fullName evidence="4">Enolase</fullName>
    </recommendedName>
</protein>
<sequence>MSLYERVADLSLRIDDTGRERTARETSNGTERVTTTFVLSGPDATGRGEDVTYATADHDALDTDFPDLVGEWTLDSFSDALAGRDLFPSQPPEREDFRHYRRWALESAALDLALRQADTSLAAALDREPSPVRFVASTRLPDGDTDRVERLLERRPDLEFKLDPTSDWPAATFDALRETNAVRILDLKGYYEGTGVDQDPDPTLYERVFDVPGAVVEDPAVVDDTRALVAANRERVSWDAPITGLASVRDRPFEPSWLNVKPSRFGSVESLLDTIEWARANDVSLYGGGQFELDVGRTHVQLLASLFYPDGPNDVAPTVYNDPDVPADPPASPLPAPANARGMGWE</sequence>
<dbReference type="RefSeq" id="WP_021780796.1">
    <property type="nucleotide sequence ID" value="NZ_BATA01000107.1"/>
</dbReference>
<evidence type="ECO:0000313" key="3">
    <source>
        <dbReference type="Proteomes" id="UP000016986"/>
    </source>
</evidence>
<organism evidence="2 3">
    <name type="scientific">Halarchaeum acidiphilum MH1-52-1</name>
    <dbReference type="NCBI Taxonomy" id="1261545"/>
    <lineage>
        <taxon>Archaea</taxon>
        <taxon>Methanobacteriati</taxon>
        <taxon>Methanobacteriota</taxon>
        <taxon>Stenosarchaea group</taxon>
        <taxon>Halobacteria</taxon>
        <taxon>Halobacteriales</taxon>
        <taxon>Halobacteriaceae</taxon>
    </lineage>
</organism>
<dbReference type="InterPro" id="IPR029017">
    <property type="entry name" value="Enolase-like_N"/>
</dbReference>
<proteinExistence type="predicted"/>
<dbReference type="eggNOG" id="arCOG06337">
    <property type="taxonomic scope" value="Archaea"/>
</dbReference>
<accession>U2YYG0</accession>
<dbReference type="InterPro" id="IPR036849">
    <property type="entry name" value="Enolase-like_C_sf"/>
</dbReference>
<dbReference type="AlphaFoldDB" id="U2YYG0"/>
<dbReference type="Proteomes" id="UP000016986">
    <property type="component" value="Unassembled WGS sequence"/>
</dbReference>
<evidence type="ECO:0000256" key="1">
    <source>
        <dbReference type="SAM" id="MobiDB-lite"/>
    </source>
</evidence>
<feature type="compositionally biased region" description="Pro residues" evidence="1">
    <location>
        <begin position="326"/>
        <end position="336"/>
    </location>
</feature>
<evidence type="ECO:0008006" key="4">
    <source>
        <dbReference type="Google" id="ProtNLM"/>
    </source>
</evidence>
<dbReference type="Gene3D" id="3.20.20.120">
    <property type="entry name" value="Enolase-like C-terminal domain"/>
    <property type="match status" value="1"/>
</dbReference>
<feature type="region of interest" description="Disordered" evidence="1">
    <location>
        <begin position="322"/>
        <end position="346"/>
    </location>
</feature>
<reference evidence="2 3" key="1">
    <citation type="submission" date="2013-09" db="EMBL/GenBank/DDBJ databases">
        <title>Whole genome sequencing of Halarchaeum acidiphilum strain MH1-52-1.</title>
        <authorList>
            <person name="Shimane Y."/>
            <person name="Minegishi H."/>
            <person name="Nishi S."/>
            <person name="Echigo A."/>
            <person name="Shuto A."/>
            <person name="Konishi M."/>
            <person name="Ito T."/>
            <person name="Ohkuma M."/>
            <person name="Ohta Y."/>
            <person name="Nagano Y."/>
            <person name="Tsubouchi T."/>
            <person name="Mori K."/>
            <person name="Usui K."/>
            <person name="Kamekura M."/>
            <person name="Usami R."/>
            <person name="Takaki Y."/>
            <person name="Hatada Y."/>
        </authorList>
    </citation>
    <scope>NUCLEOTIDE SEQUENCE [LARGE SCALE GENOMIC DNA]</scope>
    <source>
        <strain evidence="2 3">JCM 16109</strain>
    </source>
</reference>